<dbReference type="EMBL" id="JBHFNQ010000271">
    <property type="protein sequence ID" value="MFB2882379.1"/>
    <property type="molecule type" value="Genomic_DNA"/>
</dbReference>
<organism evidence="2 3">
    <name type="scientific">Floridaenema aerugineum BLCC-F46</name>
    <dbReference type="NCBI Taxonomy" id="3153654"/>
    <lineage>
        <taxon>Bacteria</taxon>
        <taxon>Bacillati</taxon>
        <taxon>Cyanobacteriota</taxon>
        <taxon>Cyanophyceae</taxon>
        <taxon>Oscillatoriophycideae</taxon>
        <taxon>Aerosakkonematales</taxon>
        <taxon>Aerosakkonemataceae</taxon>
        <taxon>Floridanema</taxon>
        <taxon>Floridanema aerugineum</taxon>
    </lineage>
</organism>
<comment type="caution">
    <text evidence="2">The sequence shown here is derived from an EMBL/GenBank/DDBJ whole genome shotgun (WGS) entry which is preliminary data.</text>
</comment>
<name>A0ABV4XHU6_9CYAN</name>
<dbReference type="InterPro" id="IPR029058">
    <property type="entry name" value="AB_hydrolase_fold"/>
</dbReference>
<sequence length="321" mass="35996">MTISLHWQQRIGSQRDWVWRGWQTRYTYIRTPQSAANANATPLILLHGFGTSIGHWRQNLNVFSQVHPVYALDMLGFGASEKAAARYNVRLWVEQVYDFWQTFIRQPVVLVGNSIGSLVALTAAATYPEMVAGVVMMSLPDPSLEEEMIPQQLRSLVATIKNLVLSPLLLKTLFYWVRHPQRVKSWAGLAYSNPEAVTDELVDILTGPAQDQGSVQAFCAILKAMTTSGFNPSVKSLLPGLNIPLLLLWGAQDKMVPKKLAQQFTQFNPNLQVIEIENAGHCPHDESPEQVNQIILDWIDSWQTATNQFPVTPQQLVVKPA</sequence>
<proteinExistence type="predicted"/>
<dbReference type="Gene3D" id="3.40.50.1820">
    <property type="entry name" value="alpha/beta hydrolase"/>
    <property type="match status" value="1"/>
</dbReference>
<keyword evidence="3" id="KW-1185">Reference proteome</keyword>
<evidence type="ECO:0000313" key="3">
    <source>
        <dbReference type="Proteomes" id="UP001576774"/>
    </source>
</evidence>
<feature type="domain" description="AB hydrolase-1" evidence="1">
    <location>
        <begin position="42"/>
        <end position="288"/>
    </location>
</feature>
<dbReference type="PANTHER" id="PTHR46438:SF2">
    <property type="entry name" value="ALPHA_BETA-HYDROLASES SUPERFAMILY PROTEIN"/>
    <property type="match status" value="1"/>
</dbReference>
<protein>
    <submittedName>
        <fullName evidence="2">Alpha/beta fold hydrolase</fullName>
    </submittedName>
</protein>
<dbReference type="PRINTS" id="PR00412">
    <property type="entry name" value="EPOXHYDRLASE"/>
</dbReference>
<keyword evidence="2" id="KW-0378">Hydrolase</keyword>
<dbReference type="PRINTS" id="PR00111">
    <property type="entry name" value="ABHYDROLASE"/>
</dbReference>
<evidence type="ECO:0000259" key="1">
    <source>
        <dbReference type="Pfam" id="PF00561"/>
    </source>
</evidence>
<dbReference type="Pfam" id="PF00561">
    <property type="entry name" value="Abhydrolase_1"/>
    <property type="match status" value="1"/>
</dbReference>
<dbReference type="Proteomes" id="UP001576774">
    <property type="component" value="Unassembled WGS sequence"/>
</dbReference>
<reference evidence="2 3" key="1">
    <citation type="submission" date="2024-09" db="EMBL/GenBank/DDBJ databases">
        <title>Floridaenema gen nov. (Aerosakkonemataceae, Aerosakkonematales ord. nov., Cyanobacteria) from benthic tropical and subtropical fresh waters, with the description of four new species.</title>
        <authorList>
            <person name="Moretto J.A."/>
            <person name="Berthold D.E."/>
            <person name="Lefler F.W."/>
            <person name="Huang I.-S."/>
            <person name="Laughinghouse H. IV."/>
        </authorList>
    </citation>
    <scope>NUCLEOTIDE SEQUENCE [LARGE SCALE GENOMIC DNA]</scope>
    <source>
        <strain evidence="2 3">BLCC-F46</strain>
    </source>
</reference>
<dbReference type="GO" id="GO:0016787">
    <property type="term" value="F:hydrolase activity"/>
    <property type="evidence" value="ECO:0007669"/>
    <property type="project" value="UniProtKB-KW"/>
</dbReference>
<accession>A0ABV4XHU6</accession>
<dbReference type="InterPro" id="IPR000639">
    <property type="entry name" value="Epox_hydrolase-like"/>
</dbReference>
<dbReference type="RefSeq" id="WP_413275329.1">
    <property type="nucleotide sequence ID" value="NZ_JBHFNQ010000271.1"/>
</dbReference>
<gene>
    <name evidence="2" type="ORF">ACE1CC_36500</name>
</gene>
<dbReference type="SUPFAM" id="SSF53474">
    <property type="entry name" value="alpha/beta-Hydrolases"/>
    <property type="match status" value="1"/>
</dbReference>
<dbReference type="InterPro" id="IPR000073">
    <property type="entry name" value="AB_hydrolase_1"/>
</dbReference>
<evidence type="ECO:0000313" key="2">
    <source>
        <dbReference type="EMBL" id="MFB2882379.1"/>
    </source>
</evidence>
<dbReference type="PANTHER" id="PTHR46438">
    <property type="entry name" value="ALPHA/BETA-HYDROLASES SUPERFAMILY PROTEIN"/>
    <property type="match status" value="1"/>
</dbReference>